<sequence>MQKVRSKKGVLLIAVLVFMLVWVLAIVGYTISIKDSDGIDIQESNVNLTFNSPSDIEPENEDFNETIESEALTLIHPEGSFKDLTMDIPKDWRQEFTDGVNQILILSKGSVELEIVRGNIEGYECIASDKSARQGVFGLEYNQSEVEVMNTEIGEIFLIPNPRTIEAEVSDYYVCTSAPSDKGDFDWTL</sequence>
<gene>
    <name evidence="1" type="ORF">KC909_04980</name>
</gene>
<name>A0A955RJE5_9BACT</name>
<accession>A0A955RJE5</accession>
<feature type="non-terminal residue" evidence="1">
    <location>
        <position position="189"/>
    </location>
</feature>
<reference evidence="1" key="1">
    <citation type="submission" date="2020-04" db="EMBL/GenBank/DDBJ databases">
        <authorList>
            <person name="Zhang T."/>
        </authorList>
    </citation>
    <scope>NUCLEOTIDE SEQUENCE</scope>
    <source>
        <strain evidence="1">HKST-UBA14</strain>
    </source>
</reference>
<evidence type="ECO:0000313" key="2">
    <source>
        <dbReference type="Proteomes" id="UP000783287"/>
    </source>
</evidence>
<dbReference type="EMBL" id="JAGQLK010000115">
    <property type="protein sequence ID" value="MCA9383697.1"/>
    <property type="molecule type" value="Genomic_DNA"/>
</dbReference>
<evidence type="ECO:0000313" key="1">
    <source>
        <dbReference type="EMBL" id="MCA9383697.1"/>
    </source>
</evidence>
<proteinExistence type="predicted"/>
<comment type="caution">
    <text evidence="1">The sequence shown here is derived from an EMBL/GenBank/DDBJ whole genome shotgun (WGS) entry which is preliminary data.</text>
</comment>
<dbReference type="Proteomes" id="UP000783287">
    <property type="component" value="Unassembled WGS sequence"/>
</dbReference>
<organism evidence="1 2">
    <name type="scientific">Candidatus Dojkabacteria bacterium</name>
    <dbReference type="NCBI Taxonomy" id="2099670"/>
    <lineage>
        <taxon>Bacteria</taxon>
        <taxon>Candidatus Dojkabacteria</taxon>
    </lineage>
</organism>
<dbReference type="AlphaFoldDB" id="A0A955RJE5"/>
<reference evidence="1" key="2">
    <citation type="journal article" date="2021" name="Microbiome">
        <title>Successional dynamics and alternative stable states in a saline activated sludge microbial community over 9 years.</title>
        <authorList>
            <person name="Wang Y."/>
            <person name="Ye J."/>
            <person name="Ju F."/>
            <person name="Liu L."/>
            <person name="Boyd J.A."/>
            <person name="Deng Y."/>
            <person name="Parks D.H."/>
            <person name="Jiang X."/>
            <person name="Yin X."/>
            <person name="Woodcroft B.J."/>
            <person name="Tyson G.W."/>
            <person name="Hugenholtz P."/>
            <person name="Polz M.F."/>
            <person name="Zhang T."/>
        </authorList>
    </citation>
    <scope>NUCLEOTIDE SEQUENCE</scope>
    <source>
        <strain evidence="1">HKST-UBA14</strain>
    </source>
</reference>
<protein>
    <submittedName>
        <fullName evidence="1">Uncharacterized protein</fullName>
    </submittedName>
</protein>